<sequence length="186" mass="20843">MHTHTHAHTHTRIHAHTCVQNTKRSAHSHMHAHTYPHIYMHACTHTHIHPARTVSETHVMALPKTLLFSLLLLLATDTGAPEAGVPGCYLHPINVTVRSDRQGTCRGSHIAHACVGYCESSAFPSRHSVRAASGYQHNITSVSQCCTISRLQKVKVELLCPRSRREQLEIFTARACQCDMCRLSRY</sequence>
<evidence type="ECO:0000256" key="6">
    <source>
        <dbReference type="ARBA" id="ARBA00023157"/>
    </source>
</evidence>
<dbReference type="Gene3D" id="2.10.90.10">
    <property type="entry name" value="Cystine-knot cytokines"/>
    <property type="match status" value="1"/>
</dbReference>
<dbReference type="GeneID" id="110195335"/>
<dbReference type="InterPro" id="IPR006207">
    <property type="entry name" value="Cys_knot_C"/>
</dbReference>
<evidence type="ECO:0000256" key="1">
    <source>
        <dbReference type="ARBA" id="ARBA00004613"/>
    </source>
</evidence>
<dbReference type="Proteomes" id="UP000515140">
    <property type="component" value="Unplaced"/>
</dbReference>
<dbReference type="GO" id="GO:0005179">
    <property type="term" value="F:hormone activity"/>
    <property type="evidence" value="ECO:0007669"/>
    <property type="project" value="UniProtKB-KW"/>
</dbReference>
<dbReference type="GO" id="GO:0007189">
    <property type="term" value="P:adenylate cyclase-activating G protein-coupled receptor signaling pathway"/>
    <property type="evidence" value="ECO:0007669"/>
    <property type="project" value="Ensembl"/>
</dbReference>
<dbReference type="FunFam" id="2.10.90.10:FF:000027">
    <property type="entry name" value="Glycoprotein hormone alpha 2"/>
    <property type="match status" value="1"/>
</dbReference>
<evidence type="ECO:0000256" key="10">
    <source>
        <dbReference type="ARBA" id="ARBA00068352"/>
    </source>
</evidence>
<dbReference type="GO" id="GO:0046982">
    <property type="term" value="F:protein heterodimerization activity"/>
    <property type="evidence" value="ECO:0007669"/>
    <property type="project" value="Ensembl"/>
</dbReference>
<evidence type="ECO:0000256" key="2">
    <source>
        <dbReference type="ARBA" id="ARBA00009128"/>
    </source>
</evidence>
<evidence type="ECO:0000313" key="16">
    <source>
        <dbReference type="RefSeq" id="XP_020823699.1"/>
    </source>
</evidence>
<dbReference type="GO" id="GO:0005615">
    <property type="term" value="C:extracellular space"/>
    <property type="evidence" value="ECO:0007669"/>
    <property type="project" value="TreeGrafter"/>
</dbReference>
<dbReference type="PANTHER" id="PTHR31129:SF2">
    <property type="entry name" value="GLYCOPROTEIN HORMONE ALPHA-2"/>
    <property type="match status" value="1"/>
</dbReference>
<keyword evidence="6" id="KW-1015">Disulfide bond</keyword>
<dbReference type="SUPFAM" id="SSF57501">
    <property type="entry name" value="Cystine-knot cytokines"/>
    <property type="match status" value="1"/>
</dbReference>
<dbReference type="InterPro" id="IPR029034">
    <property type="entry name" value="Cystine-knot_cytokine"/>
</dbReference>
<comment type="subcellular location">
    <subcellularLocation>
        <location evidence="1">Secreted</location>
    </subcellularLocation>
</comment>
<evidence type="ECO:0000256" key="8">
    <source>
        <dbReference type="ARBA" id="ARBA00054562"/>
    </source>
</evidence>
<keyword evidence="3" id="KW-0964">Secreted</keyword>
<comment type="function">
    <text evidence="8">Functions as a heterodimeric glycoprotein hormone with GPHB5 able to bind and activate the thyroid-stimulating hormone receptor (TSHR), leading to increased cAMP production. Plays a central role in controlling thyroid cell metabolism.</text>
</comment>
<name>A0A6P5IYP5_PHACI</name>
<proteinExistence type="inferred from homology"/>
<evidence type="ECO:0000256" key="9">
    <source>
        <dbReference type="ARBA" id="ARBA00061732"/>
    </source>
</evidence>
<keyword evidence="7" id="KW-0325">Glycoprotein</keyword>
<dbReference type="RefSeq" id="XP_020823699.1">
    <property type="nucleotide sequence ID" value="XM_020968040.1"/>
</dbReference>
<evidence type="ECO:0000256" key="13">
    <source>
        <dbReference type="PROSITE-ProRule" id="PRU00039"/>
    </source>
</evidence>
<dbReference type="PROSITE" id="PS01225">
    <property type="entry name" value="CTCK_2"/>
    <property type="match status" value="1"/>
</dbReference>
<dbReference type="KEGG" id="pcw:110195335"/>
<evidence type="ECO:0000256" key="3">
    <source>
        <dbReference type="ARBA" id="ARBA00022525"/>
    </source>
</evidence>
<keyword evidence="15" id="KW-1185">Reference proteome</keyword>
<comment type="caution">
    <text evidence="13">Lacks conserved residue(s) required for the propagation of feature annotation.</text>
</comment>
<evidence type="ECO:0000313" key="15">
    <source>
        <dbReference type="Proteomes" id="UP000515140"/>
    </source>
</evidence>
<dbReference type="GO" id="GO:0007166">
    <property type="term" value="P:cell surface receptor signaling pathway"/>
    <property type="evidence" value="ECO:0007669"/>
    <property type="project" value="Ensembl"/>
</dbReference>
<dbReference type="AlphaFoldDB" id="A0A6P5IYP5"/>
<organism evidence="15 16">
    <name type="scientific">Phascolarctos cinereus</name>
    <name type="common">Koala</name>
    <dbReference type="NCBI Taxonomy" id="38626"/>
    <lineage>
        <taxon>Eukaryota</taxon>
        <taxon>Metazoa</taxon>
        <taxon>Chordata</taxon>
        <taxon>Craniata</taxon>
        <taxon>Vertebrata</taxon>
        <taxon>Euteleostomi</taxon>
        <taxon>Mammalia</taxon>
        <taxon>Metatheria</taxon>
        <taxon>Diprotodontia</taxon>
        <taxon>Phascolarctidae</taxon>
        <taxon>Phascolarctos</taxon>
    </lineage>
</organism>
<evidence type="ECO:0000256" key="7">
    <source>
        <dbReference type="ARBA" id="ARBA00023180"/>
    </source>
</evidence>
<keyword evidence="4" id="KW-0372">Hormone</keyword>
<evidence type="ECO:0000256" key="4">
    <source>
        <dbReference type="ARBA" id="ARBA00022702"/>
    </source>
</evidence>
<dbReference type="InParanoid" id="A0A6P5IYP5"/>
<evidence type="ECO:0000256" key="11">
    <source>
        <dbReference type="ARBA" id="ARBA00075321"/>
    </source>
</evidence>
<dbReference type="GO" id="GO:0031531">
    <property type="term" value="F:thyrotropin-releasing hormone receptor binding"/>
    <property type="evidence" value="ECO:0007669"/>
    <property type="project" value="Ensembl"/>
</dbReference>
<dbReference type="CTD" id="170589"/>
<dbReference type="PROSITE" id="PS50277">
    <property type="entry name" value="GLYCO_HORMONE_ALPHA_3"/>
    <property type="match status" value="1"/>
</dbReference>
<evidence type="ECO:0000256" key="5">
    <source>
        <dbReference type="ARBA" id="ARBA00022729"/>
    </source>
</evidence>
<keyword evidence="5" id="KW-0732">Signal</keyword>
<comment type="subunit">
    <text evidence="9">Heterodimer with GPHB5; this heterodimer interacts with thyroid-stimulating hormone receptor (TSHR), and hence stimulates cAMP production.</text>
</comment>
<feature type="domain" description="CTCK" evidence="14">
    <location>
        <begin position="88"/>
        <end position="182"/>
    </location>
</feature>
<protein>
    <recommendedName>
        <fullName evidence="10">Glycoprotein hormone alpha-2</fullName>
    </recommendedName>
    <alternativeName>
        <fullName evidence="12">Putative secreted protein Zsig51</fullName>
    </alternativeName>
    <alternativeName>
        <fullName evidence="11">Thyrostimulin subunit alpha</fullName>
    </alternativeName>
</protein>
<gene>
    <name evidence="16" type="primary">GPHA2</name>
</gene>
<accession>A0A6P5IYP5</accession>
<dbReference type="PANTHER" id="PTHR31129">
    <property type="entry name" value="GLYCOPROTEIN HORMONE ALPHA-2"/>
    <property type="match status" value="1"/>
</dbReference>
<comment type="similarity">
    <text evidence="2">Belongs to the glycoprotein hormones subunit alpha family.</text>
</comment>
<evidence type="ECO:0000256" key="12">
    <source>
        <dbReference type="ARBA" id="ARBA00083999"/>
    </source>
</evidence>
<reference evidence="16" key="1">
    <citation type="submission" date="2025-08" db="UniProtKB">
        <authorList>
            <consortium name="RefSeq"/>
        </authorList>
    </citation>
    <scope>IDENTIFICATION</scope>
    <source>
        <tissue evidence="16">Spleen</tissue>
    </source>
</reference>
<evidence type="ECO:0000259" key="14">
    <source>
        <dbReference type="PROSITE" id="PS01225"/>
    </source>
</evidence>
<dbReference type="InterPro" id="IPR052680">
    <property type="entry name" value="Glyco_Hormone_Alpha"/>
</dbReference>
<dbReference type="InterPro" id="IPR000476">
    <property type="entry name" value="Glyco_hormone"/>
</dbReference>
<dbReference type="FunCoup" id="A0A6P5IYP5">
    <property type="interactions" value="660"/>
</dbReference>